<name>A0A6C8GL89_SALET</name>
<protein>
    <submittedName>
        <fullName evidence="1">LysR family transcriptional regulator YfeR</fullName>
    </submittedName>
</protein>
<reference evidence="1 2" key="1">
    <citation type="journal article" date="2011" name="BMC Genomics">
        <title>Genome sequencing reveals diversification of virulence factor content and possible host adaptation in distinct subpopulations of Salmonella enterica.</title>
        <authorList>
            <person name="den Bakker H.C."/>
            <person name="Moreno Switt A.I."/>
            <person name="Govoni G."/>
            <person name="Cummings C.A."/>
            <person name="Ranieri M.L."/>
            <person name="Degoricija L."/>
            <person name="Hoelzer K."/>
            <person name="Rodriguez-Rivera L.D."/>
            <person name="Brown S."/>
            <person name="Bolchacova E."/>
            <person name="Furtado M.R."/>
            <person name="Wiedmann M."/>
        </authorList>
    </citation>
    <scope>NUCLEOTIDE SEQUENCE [LARGE SCALE GENOMIC DNA]</scope>
    <source>
        <strain evidence="1 2">A4-669</strain>
    </source>
</reference>
<dbReference type="AlphaFoldDB" id="A0A6C8GL89"/>
<accession>A0A6C8GL89</accession>
<gene>
    <name evidence="1" type="ORF">LTSEADE_3584</name>
</gene>
<dbReference type="EMBL" id="AFCI01001197">
    <property type="protein sequence ID" value="EHC34166.1"/>
    <property type="molecule type" value="Genomic_DNA"/>
</dbReference>
<evidence type="ECO:0000313" key="1">
    <source>
        <dbReference type="EMBL" id="EHC34166.1"/>
    </source>
</evidence>
<organism evidence="1 2">
    <name type="scientific">Salmonella enterica subsp. enterica serovar Adelaide str. A4-669</name>
    <dbReference type="NCBI Taxonomy" id="913063"/>
    <lineage>
        <taxon>Bacteria</taxon>
        <taxon>Pseudomonadati</taxon>
        <taxon>Pseudomonadota</taxon>
        <taxon>Gammaproteobacteria</taxon>
        <taxon>Enterobacterales</taxon>
        <taxon>Enterobacteriaceae</taxon>
        <taxon>Salmonella</taxon>
    </lineage>
</organism>
<evidence type="ECO:0000313" key="2">
    <source>
        <dbReference type="Proteomes" id="UP000004906"/>
    </source>
</evidence>
<feature type="non-terminal residue" evidence="1">
    <location>
        <position position="1"/>
    </location>
</feature>
<dbReference type="Proteomes" id="UP000004906">
    <property type="component" value="Unassembled WGS sequence"/>
</dbReference>
<proteinExistence type="predicted"/>
<comment type="caution">
    <text evidence="1">The sequence shown here is derived from an EMBL/GenBank/DDBJ whole genome shotgun (WGS) entry which is preliminary data.</text>
</comment>
<sequence>ARRKNRSLSTAAQALWDVVRTQASELTAARAKDPLYQL</sequence>